<dbReference type="Proteomes" id="UP000018467">
    <property type="component" value="Unassembled WGS sequence"/>
</dbReference>
<dbReference type="PANTHER" id="PTHR18949">
    <property type="entry name" value="CALDESMON"/>
    <property type="match status" value="1"/>
</dbReference>
<dbReference type="PANTHER" id="PTHR18949:SF1">
    <property type="entry name" value="LYMPHOCYTE-SPECIFIC PROTEIN 1"/>
    <property type="match status" value="1"/>
</dbReference>
<reference evidence="3" key="2">
    <citation type="journal article" date="2014" name="Nat. Commun.">
        <title>The cavefish genome reveals candidate genes for eye loss.</title>
        <authorList>
            <person name="McGaugh S.E."/>
            <person name="Gross J.B."/>
            <person name="Aken B."/>
            <person name="Blin M."/>
            <person name="Borowsky R."/>
            <person name="Chalopin D."/>
            <person name="Hinaux H."/>
            <person name="Jeffery W.R."/>
            <person name="Keene A."/>
            <person name="Ma L."/>
            <person name="Minx P."/>
            <person name="Murphy D."/>
            <person name="O'Quin K.E."/>
            <person name="Retaux S."/>
            <person name="Rohner N."/>
            <person name="Searle S.M."/>
            <person name="Stahl B.A."/>
            <person name="Tabin C."/>
            <person name="Volff J.N."/>
            <person name="Yoshizawa M."/>
            <person name="Warren W.C."/>
        </authorList>
    </citation>
    <scope>NUCLEOTIDE SEQUENCE [LARGE SCALE GENOMIC DNA]</scope>
    <source>
        <strain evidence="3">female</strain>
    </source>
</reference>
<feature type="region of interest" description="Disordered" evidence="1">
    <location>
        <begin position="1"/>
        <end position="147"/>
    </location>
</feature>
<dbReference type="InParanoid" id="A0A3B1JY03"/>
<reference evidence="2" key="3">
    <citation type="submission" date="2025-08" db="UniProtKB">
        <authorList>
            <consortium name="Ensembl"/>
        </authorList>
    </citation>
    <scope>IDENTIFICATION</scope>
</reference>
<dbReference type="Ensembl" id="ENSAMXT00000030779.1">
    <property type="protein sequence ID" value="ENSAMXP00000047307.1"/>
    <property type="gene ID" value="ENSAMXG00000042220.1"/>
</dbReference>
<reference evidence="3" key="1">
    <citation type="submission" date="2013-03" db="EMBL/GenBank/DDBJ databases">
        <authorList>
            <person name="Jeffery W."/>
            <person name="Warren W."/>
            <person name="Wilson R.K."/>
        </authorList>
    </citation>
    <scope>NUCLEOTIDE SEQUENCE</scope>
    <source>
        <strain evidence="3">female</strain>
    </source>
</reference>
<evidence type="ECO:0000313" key="3">
    <source>
        <dbReference type="Proteomes" id="UP000018467"/>
    </source>
</evidence>
<dbReference type="AlphaFoldDB" id="A0A3B1JY03"/>
<dbReference type="GeneTree" id="ENSGT00940000153901"/>
<dbReference type="GO" id="GO:0003779">
    <property type="term" value="F:actin binding"/>
    <property type="evidence" value="ECO:0007669"/>
    <property type="project" value="InterPro"/>
</dbReference>
<keyword evidence="3" id="KW-1185">Reference proteome</keyword>
<reference evidence="2" key="4">
    <citation type="submission" date="2025-09" db="UniProtKB">
        <authorList>
            <consortium name="Ensembl"/>
        </authorList>
    </citation>
    <scope>IDENTIFICATION</scope>
</reference>
<dbReference type="GO" id="GO:0007165">
    <property type="term" value="P:signal transduction"/>
    <property type="evidence" value="ECO:0007669"/>
    <property type="project" value="InterPro"/>
</dbReference>
<accession>A0A3B1JY03</accession>
<proteinExistence type="predicted"/>
<organism evidence="2 3">
    <name type="scientific">Astyanax mexicanus</name>
    <name type="common">Blind cave fish</name>
    <name type="synonym">Astyanax fasciatus mexicanus</name>
    <dbReference type="NCBI Taxonomy" id="7994"/>
    <lineage>
        <taxon>Eukaryota</taxon>
        <taxon>Metazoa</taxon>
        <taxon>Chordata</taxon>
        <taxon>Craniata</taxon>
        <taxon>Vertebrata</taxon>
        <taxon>Euteleostomi</taxon>
        <taxon>Actinopterygii</taxon>
        <taxon>Neopterygii</taxon>
        <taxon>Teleostei</taxon>
        <taxon>Ostariophysi</taxon>
        <taxon>Characiformes</taxon>
        <taxon>Characoidei</taxon>
        <taxon>Acestrorhamphidae</taxon>
        <taxon>Acestrorhamphinae</taxon>
        <taxon>Astyanax</taxon>
    </lineage>
</organism>
<dbReference type="InterPro" id="IPR006018">
    <property type="entry name" value="Caldesmon_LSP"/>
</dbReference>
<protein>
    <submittedName>
        <fullName evidence="2">Lymphocyte specific protein 1 a</fullName>
    </submittedName>
</protein>
<dbReference type="Pfam" id="PF02029">
    <property type="entry name" value="Caldesmon"/>
    <property type="match status" value="2"/>
</dbReference>
<feature type="compositionally biased region" description="Low complexity" evidence="1">
    <location>
        <begin position="26"/>
        <end position="39"/>
    </location>
</feature>
<dbReference type="Bgee" id="ENSAMXG00000042220">
    <property type="expression patterns" value="Expressed in olfactory epithelium and 14 other cell types or tissues"/>
</dbReference>
<name>A0A3B1JY03_ASTMX</name>
<evidence type="ECO:0000256" key="1">
    <source>
        <dbReference type="SAM" id="MobiDB-lite"/>
    </source>
</evidence>
<dbReference type="InterPro" id="IPR002211">
    <property type="entry name" value="Lymphspecific"/>
</dbReference>
<feature type="compositionally biased region" description="Basic and acidic residues" evidence="1">
    <location>
        <begin position="66"/>
        <end position="83"/>
    </location>
</feature>
<sequence>SIEDAEEIERERRRRARESLRKERSLTGSSGSPQDGSGPTEDYHSGLKPSSPGGLEEDEGFSDWTQRLERDRRARQEENGPREEDLEGNLETEQKLEKIRRSHQEKESQELEHLRLRQAEAEVELEELKRKREERRRVREEEERRREEEEHLRLVKEELLYAASMLRSLLHALTKCLCFGNSNSFKKTQPPVLLSKIDDRLEQYTHAVEISAKEPKTVKAAAVDMPSVPEPVTAKKNLFEAGEAWNQTTFKGTPSKNTSAGKRYKFVVTGHGKYEKISIDDDQPAAEL</sequence>
<dbReference type="PRINTS" id="PR01083">
    <property type="entry name" value="LYMPHSPCIFIC"/>
</dbReference>
<feature type="compositionally biased region" description="Basic and acidic residues" evidence="1">
    <location>
        <begin position="92"/>
        <end position="147"/>
    </location>
</feature>
<evidence type="ECO:0000313" key="2">
    <source>
        <dbReference type="Ensembl" id="ENSAMXP00000047307.1"/>
    </source>
</evidence>